<evidence type="ECO:0000256" key="1">
    <source>
        <dbReference type="SAM" id="MobiDB-lite"/>
    </source>
</evidence>
<name>A0ABR2JX72_9EUKA</name>
<feature type="compositionally biased region" description="Basic residues" evidence="1">
    <location>
        <begin position="386"/>
        <end position="398"/>
    </location>
</feature>
<gene>
    <name evidence="2" type="ORF">M9Y10_046001</name>
</gene>
<feature type="region of interest" description="Disordered" evidence="1">
    <location>
        <begin position="426"/>
        <end position="454"/>
    </location>
</feature>
<feature type="compositionally biased region" description="Polar residues" evidence="1">
    <location>
        <begin position="426"/>
        <end position="438"/>
    </location>
</feature>
<proteinExistence type="predicted"/>
<keyword evidence="3" id="KW-1185">Reference proteome</keyword>
<organism evidence="2 3">
    <name type="scientific">Tritrichomonas musculus</name>
    <dbReference type="NCBI Taxonomy" id="1915356"/>
    <lineage>
        <taxon>Eukaryota</taxon>
        <taxon>Metamonada</taxon>
        <taxon>Parabasalia</taxon>
        <taxon>Tritrichomonadida</taxon>
        <taxon>Tritrichomonadidae</taxon>
        <taxon>Tritrichomonas</taxon>
    </lineage>
</organism>
<accession>A0ABR2JX72</accession>
<evidence type="ECO:0000313" key="3">
    <source>
        <dbReference type="Proteomes" id="UP001470230"/>
    </source>
</evidence>
<dbReference type="EMBL" id="JAPFFF010000009">
    <property type="protein sequence ID" value="KAK8883351.1"/>
    <property type="molecule type" value="Genomic_DNA"/>
</dbReference>
<feature type="region of interest" description="Disordered" evidence="1">
    <location>
        <begin position="376"/>
        <end position="406"/>
    </location>
</feature>
<dbReference type="Proteomes" id="UP001470230">
    <property type="component" value="Unassembled WGS sequence"/>
</dbReference>
<feature type="region of interest" description="Disordered" evidence="1">
    <location>
        <begin position="170"/>
        <end position="213"/>
    </location>
</feature>
<feature type="compositionally biased region" description="Acidic residues" evidence="1">
    <location>
        <begin position="282"/>
        <end position="301"/>
    </location>
</feature>
<feature type="region of interest" description="Disordered" evidence="1">
    <location>
        <begin position="128"/>
        <end position="147"/>
    </location>
</feature>
<sequence>MIGDSSLKNFHCMLNLNKFGESQKYACGSSDHLTMPSINDLLYASKKEIESFNSLYSMLRPNSSLESVMSNCDIVSSLRKKHHFSHHKFTLNRHRKKKNNQNHQSNFDYISDEALDQELAQLDSEAVTEYNENSTTTSNEISREDNQYNIQSIIDTISRRGPQQEIIDIEDNESLSGVFSSSSSSSSAISSRNSTSHSSNRDGNESDLNYTDDSNELYDAMTSSSDEENEQIQSSNQELANRSNTLFERFRMWTALHHFADNDSQERPLNQDITPIETTNENIDEEITDENNSNDDIDEESDHSAYDEIEDNYEDISAIFDSIQEPRDEPSPLHTVHANTAVITATAQLTPAGEREEIFSTISELPESFTDIIDDELNDESEKEKKKISHKKSKKSKKSGLPIPGPMTLEEAFDFISFVKKEALKTSNDNENENYSHNGNKKKVSKEHPITNLC</sequence>
<feature type="compositionally biased region" description="Low complexity" evidence="1">
    <location>
        <begin position="128"/>
        <end position="140"/>
    </location>
</feature>
<evidence type="ECO:0000313" key="2">
    <source>
        <dbReference type="EMBL" id="KAK8883351.1"/>
    </source>
</evidence>
<protein>
    <submittedName>
        <fullName evidence="2">Uncharacterized protein</fullName>
    </submittedName>
</protein>
<feature type="region of interest" description="Disordered" evidence="1">
    <location>
        <begin position="275"/>
        <end position="301"/>
    </location>
</feature>
<feature type="compositionally biased region" description="Low complexity" evidence="1">
    <location>
        <begin position="174"/>
        <end position="198"/>
    </location>
</feature>
<reference evidence="2 3" key="1">
    <citation type="submission" date="2024-04" db="EMBL/GenBank/DDBJ databases">
        <title>Tritrichomonas musculus Genome.</title>
        <authorList>
            <person name="Alves-Ferreira E."/>
            <person name="Grigg M."/>
            <person name="Lorenzi H."/>
            <person name="Galac M."/>
        </authorList>
    </citation>
    <scope>NUCLEOTIDE SEQUENCE [LARGE SCALE GENOMIC DNA]</scope>
    <source>
        <strain evidence="2 3">EAF2021</strain>
    </source>
</reference>
<comment type="caution">
    <text evidence="2">The sequence shown here is derived from an EMBL/GenBank/DDBJ whole genome shotgun (WGS) entry which is preliminary data.</text>
</comment>